<keyword evidence="3" id="KW-1185">Reference proteome</keyword>
<name>A0ABD3DL43_9LAMI</name>
<gene>
    <name evidence="2" type="ORF">CASFOL_013833</name>
</gene>
<evidence type="ECO:0000256" key="1">
    <source>
        <dbReference type="ARBA" id="ARBA00009861"/>
    </source>
</evidence>
<dbReference type="Pfam" id="PF02458">
    <property type="entry name" value="Transferase"/>
    <property type="match status" value="1"/>
</dbReference>
<accession>A0ABD3DL43</accession>
<proteinExistence type="inferred from homology"/>
<protein>
    <recommendedName>
        <fullName evidence="4">Spermidine hydroxycinnamoyl transferase</fullName>
    </recommendedName>
</protein>
<reference evidence="3" key="1">
    <citation type="journal article" date="2024" name="IScience">
        <title>Strigolactones Initiate the Formation of Haustorium-like Structures in Castilleja.</title>
        <authorList>
            <person name="Buerger M."/>
            <person name="Peterson D."/>
            <person name="Chory J."/>
        </authorList>
    </citation>
    <scope>NUCLEOTIDE SEQUENCE [LARGE SCALE GENOMIC DNA]</scope>
</reference>
<comment type="similarity">
    <text evidence="1">Belongs to the plant acyltransferase family.</text>
</comment>
<comment type="caution">
    <text evidence="2">The sequence shown here is derived from an EMBL/GenBank/DDBJ whole genome shotgun (WGS) entry which is preliminary data.</text>
</comment>
<evidence type="ECO:0000313" key="3">
    <source>
        <dbReference type="Proteomes" id="UP001632038"/>
    </source>
</evidence>
<sequence length="444" mass="48652">MVTLKATHIVRPAEPTPDETMYLNSCDQIKDILHTPTIYFYKHSPSLVAGDPIPILRESLSKALVLFYPLAGRLSWSAEGGSRVELHCNGKGVPIFEAETEAAVEDFGDFTPTPAIQALIPSVDYTTPIDEIPLVIVQLTRFSCGGVSIGLGISHVMADGPSALHFVDEWAKIARGAGPLVPPFLDRKVVETKNLPSSAFDPSVLRPPPTLIGEQDQLAQKMKPITVSILNLTKLQIEKLRNKASLDFDGPRGFSRFEAVAAHIWRCTSKARGHTAEQQTSLHFVADFRNKLNPPLPKNYFGNALIRVEATDKSGGLLSSSIGTACKKIREAVEKVSDDSVRSYLDFLKGLPDVGRFRTLDNNGRPKGDFYGNPNLAIISWMALPLYGADFGWGKEIHMGPGSMGFDGKTFIIPGPDGDGSFIIAIWLMEEYMGAFKKCFYDDI</sequence>
<dbReference type="InterPro" id="IPR023213">
    <property type="entry name" value="CAT-like_dom_sf"/>
</dbReference>
<dbReference type="PANTHER" id="PTHR31642">
    <property type="entry name" value="TRICHOTHECENE 3-O-ACETYLTRANSFERASE"/>
    <property type="match status" value="1"/>
</dbReference>
<evidence type="ECO:0008006" key="4">
    <source>
        <dbReference type="Google" id="ProtNLM"/>
    </source>
</evidence>
<dbReference type="EMBL" id="JAVIJP010000016">
    <property type="protein sequence ID" value="KAL3643018.1"/>
    <property type="molecule type" value="Genomic_DNA"/>
</dbReference>
<dbReference type="InterPro" id="IPR050317">
    <property type="entry name" value="Plant_Fungal_Acyltransferase"/>
</dbReference>
<dbReference type="PANTHER" id="PTHR31642:SF324">
    <property type="entry name" value="SPERMIDINE HYDROXYCINNAMOYL TRANSFERASE"/>
    <property type="match status" value="1"/>
</dbReference>
<dbReference type="Proteomes" id="UP001632038">
    <property type="component" value="Unassembled WGS sequence"/>
</dbReference>
<evidence type="ECO:0000313" key="2">
    <source>
        <dbReference type="EMBL" id="KAL3643018.1"/>
    </source>
</evidence>
<organism evidence="2 3">
    <name type="scientific">Castilleja foliolosa</name>
    <dbReference type="NCBI Taxonomy" id="1961234"/>
    <lineage>
        <taxon>Eukaryota</taxon>
        <taxon>Viridiplantae</taxon>
        <taxon>Streptophyta</taxon>
        <taxon>Embryophyta</taxon>
        <taxon>Tracheophyta</taxon>
        <taxon>Spermatophyta</taxon>
        <taxon>Magnoliopsida</taxon>
        <taxon>eudicotyledons</taxon>
        <taxon>Gunneridae</taxon>
        <taxon>Pentapetalae</taxon>
        <taxon>asterids</taxon>
        <taxon>lamiids</taxon>
        <taxon>Lamiales</taxon>
        <taxon>Orobanchaceae</taxon>
        <taxon>Pedicularideae</taxon>
        <taxon>Castillejinae</taxon>
        <taxon>Castilleja</taxon>
    </lineage>
</organism>
<dbReference type="AlphaFoldDB" id="A0ABD3DL43"/>
<dbReference type="Gene3D" id="3.30.559.10">
    <property type="entry name" value="Chloramphenicol acetyltransferase-like domain"/>
    <property type="match status" value="2"/>
</dbReference>